<organism evidence="9">
    <name type="scientific">Anisakis simplex</name>
    <name type="common">Herring worm</name>
    <dbReference type="NCBI Taxonomy" id="6269"/>
    <lineage>
        <taxon>Eukaryota</taxon>
        <taxon>Metazoa</taxon>
        <taxon>Ecdysozoa</taxon>
        <taxon>Nematoda</taxon>
        <taxon>Chromadorea</taxon>
        <taxon>Rhabditida</taxon>
        <taxon>Spirurina</taxon>
        <taxon>Ascaridomorpha</taxon>
        <taxon>Ascaridoidea</taxon>
        <taxon>Anisakidae</taxon>
        <taxon>Anisakis</taxon>
        <taxon>Anisakis simplex complex</taxon>
    </lineage>
</organism>
<comment type="similarity">
    <text evidence="3">Belongs to the Integrator subunit 8 family.</text>
</comment>
<evidence type="ECO:0000313" key="8">
    <source>
        <dbReference type="Proteomes" id="UP000267096"/>
    </source>
</evidence>
<keyword evidence="5" id="KW-0539">Nucleus</keyword>
<reference evidence="7 8" key="2">
    <citation type="submission" date="2018-11" db="EMBL/GenBank/DDBJ databases">
        <authorList>
            <consortium name="Pathogen Informatics"/>
        </authorList>
    </citation>
    <scope>NUCLEOTIDE SEQUENCE [LARGE SCALE GENOMIC DNA]</scope>
</reference>
<dbReference type="InterPro" id="IPR057980">
    <property type="entry name" value="TPR_INTS8"/>
</dbReference>
<dbReference type="GO" id="GO:0005694">
    <property type="term" value="C:chromosome"/>
    <property type="evidence" value="ECO:0007669"/>
    <property type="project" value="UniProtKB-SubCell"/>
</dbReference>
<sequence length="128" mass="14493">MPSCSCEKYADALVLYMETCVACSDNFTKPFPDNVVDDVMWYKIQRCLRAAGQPTLSALVCQLMRDPQEHYVETTNALLETPHHVLDASTLFFGFISDMNLMEFLNGAYEKMGMPEKAQRLVSGFVCF</sequence>
<dbReference type="AlphaFoldDB" id="A0A0M3JB40"/>
<feature type="domain" description="INTS8 TPR repeats" evidence="6">
    <location>
        <begin position="6"/>
        <end position="123"/>
    </location>
</feature>
<keyword evidence="8" id="KW-1185">Reference proteome</keyword>
<dbReference type="Proteomes" id="UP000267096">
    <property type="component" value="Unassembled WGS sequence"/>
</dbReference>
<dbReference type="WBParaSite" id="ASIM_0000481401-mRNA-1">
    <property type="protein sequence ID" value="ASIM_0000481401-mRNA-1"/>
    <property type="gene ID" value="ASIM_0000481401"/>
</dbReference>
<dbReference type="GO" id="GO:0032039">
    <property type="term" value="C:integrator complex"/>
    <property type="evidence" value="ECO:0007669"/>
    <property type="project" value="TreeGrafter"/>
</dbReference>
<proteinExistence type="inferred from homology"/>
<dbReference type="EMBL" id="UYRR01008246">
    <property type="protein sequence ID" value="VDK24197.1"/>
    <property type="molecule type" value="Genomic_DNA"/>
</dbReference>
<evidence type="ECO:0000256" key="4">
    <source>
        <dbReference type="ARBA" id="ARBA00022454"/>
    </source>
</evidence>
<gene>
    <name evidence="7" type="ORF">ASIM_LOCUS4625</name>
</gene>
<reference evidence="9" key="1">
    <citation type="submission" date="2017-02" db="UniProtKB">
        <authorList>
            <consortium name="WormBaseParasite"/>
        </authorList>
    </citation>
    <scope>IDENTIFICATION</scope>
</reference>
<protein>
    <submittedName>
        <fullName evidence="9">ERAP1_C domain-containing protein</fullName>
    </submittedName>
</protein>
<evidence type="ECO:0000256" key="1">
    <source>
        <dbReference type="ARBA" id="ARBA00004123"/>
    </source>
</evidence>
<dbReference type="GO" id="GO:0034472">
    <property type="term" value="P:snRNA 3'-end processing"/>
    <property type="evidence" value="ECO:0007669"/>
    <property type="project" value="InterPro"/>
</dbReference>
<evidence type="ECO:0000313" key="9">
    <source>
        <dbReference type="WBParaSite" id="ASIM_0000481401-mRNA-1"/>
    </source>
</evidence>
<evidence type="ECO:0000259" key="6">
    <source>
        <dbReference type="Pfam" id="PF25756"/>
    </source>
</evidence>
<name>A0A0M3JB40_ANISI</name>
<comment type="subcellular location">
    <subcellularLocation>
        <location evidence="2">Chromosome</location>
    </subcellularLocation>
    <subcellularLocation>
        <location evidence="1">Nucleus</location>
    </subcellularLocation>
</comment>
<evidence type="ECO:0000256" key="2">
    <source>
        <dbReference type="ARBA" id="ARBA00004286"/>
    </source>
</evidence>
<evidence type="ECO:0000313" key="7">
    <source>
        <dbReference type="EMBL" id="VDK24197.1"/>
    </source>
</evidence>
<keyword evidence="4" id="KW-0158">Chromosome</keyword>
<dbReference type="InterPro" id="IPR038751">
    <property type="entry name" value="INTS8"/>
</dbReference>
<dbReference type="Pfam" id="PF25756">
    <property type="entry name" value="TPR_INTS8"/>
    <property type="match status" value="1"/>
</dbReference>
<accession>A0A0M3JB40</accession>
<evidence type="ECO:0000256" key="3">
    <source>
        <dbReference type="ARBA" id="ARBA00007147"/>
    </source>
</evidence>
<dbReference type="PANTHER" id="PTHR13350">
    <property type="entry name" value="INTEGRATOR COMPLEX SUBUNIT 8"/>
    <property type="match status" value="1"/>
</dbReference>
<evidence type="ECO:0000256" key="5">
    <source>
        <dbReference type="ARBA" id="ARBA00023242"/>
    </source>
</evidence>
<dbReference type="PANTHER" id="PTHR13350:SF1">
    <property type="entry name" value="INTEGRATOR COMPLEX SUBUNIT 8"/>
    <property type="match status" value="1"/>
</dbReference>
<dbReference type="OrthoDB" id="5782487at2759"/>